<keyword evidence="9" id="KW-1185">Reference proteome</keyword>
<keyword evidence="3 6" id="KW-0813">Transport</keyword>
<dbReference type="SUPFAM" id="SSF53807">
    <property type="entry name" value="Helical backbone' metal receptor"/>
    <property type="match status" value="1"/>
</dbReference>
<dbReference type="GO" id="GO:0046872">
    <property type="term" value="F:metal ion binding"/>
    <property type="evidence" value="ECO:0007669"/>
    <property type="project" value="UniProtKB-KW"/>
</dbReference>
<dbReference type="Proteomes" id="UP000265916">
    <property type="component" value="Unassembled WGS sequence"/>
</dbReference>
<dbReference type="PRINTS" id="PR00691">
    <property type="entry name" value="ADHESINB"/>
</dbReference>
<evidence type="ECO:0000256" key="3">
    <source>
        <dbReference type="ARBA" id="ARBA00022448"/>
    </source>
</evidence>
<evidence type="ECO:0000256" key="5">
    <source>
        <dbReference type="ARBA" id="ARBA00022729"/>
    </source>
</evidence>
<gene>
    <name evidence="8" type="ORF">CKF58_03175</name>
</gene>
<evidence type="ECO:0000256" key="7">
    <source>
        <dbReference type="SAM" id="SignalP"/>
    </source>
</evidence>
<dbReference type="EMBL" id="NRJG01000050">
    <property type="protein sequence ID" value="RIY38885.1"/>
    <property type="molecule type" value="Genomic_DNA"/>
</dbReference>
<evidence type="ECO:0000256" key="1">
    <source>
        <dbReference type="ARBA" id="ARBA00004196"/>
    </source>
</evidence>
<dbReference type="RefSeq" id="WP_119530897.1">
    <property type="nucleotide sequence ID" value="NZ_JBHSSP010000021.1"/>
</dbReference>
<dbReference type="InterPro" id="IPR006127">
    <property type="entry name" value="ZnuA-like"/>
</dbReference>
<dbReference type="InterPro" id="IPR006129">
    <property type="entry name" value="AdhesinB"/>
</dbReference>
<dbReference type="PANTHER" id="PTHR42953:SF1">
    <property type="entry name" value="METAL-BINDING PROTEIN HI_0362-RELATED"/>
    <property type="match status" value="1"/>
</dbReference>
<name>A0A3A1YMI6_9GAMM</name>
<feature type="signal peptide" evidence="7">
    <location>
        <begin position="1"/>
        <end position="25"/>
    </location>
</feature>
<dbReference type="OrthoDB" id="9793396at2"/>
<dbReference type="GO" id="GO:0030313">
    <property type="term" value="C:cell envelope"/>
    <property type="evidence" value="ECO:0007669"/>
    <property type="project" value="UniProtKB-SubCell"/>
</dbReference>
<proteinExistence type="inferred from homology"/>
<dbReference type="PANTHER" id="PTHR42953">
    <property type="entry name" value="HIGH-AFFINITY ZINC UPTAKE SYSTEM PROTEIN ZNUA-RELATED"/>
    <property type="match status" value="1"/>
</dbReference>
<sequence>MKRKITLSLALLLALLSWLPSSALANLRVVTTFTVLADIAKNVAGEYAKVESLTPIGAEIHEYEPTSRDLARMNRSDLIITNGLGLEKWFERFYAKAAKQIPVVVASTGVEPSLITQGPYAGKPNPHGWMSLNNAYLYVNNIKEALIKYDPANKEGYEKNAAAYLEKLKAVEAKVKNFISKHSLEHVYLITSESAFSYLARDLNFKYDSIWPVNAEDVGTPTQITRIINLVKKEKIKVVFSGSTMDRKPMDVVMQETGAIWGGYLYVDTLTDAKGPVPTYLDMLQQTVYTIVDGYSKTLK</sequence>
<evidence type="ECO:0000313" key="8">
    <source>
        <dbReference type="EMBL" id="RIY38885.1"/>
    </source>
</evidence>
<dbReference type="GO" id="GO:0030001">
    <property type="term" value="P:metal ion transport"/>
    <property type="evidence" value="ECO:0007669"/>
    <property type="project" value="InterPro"/>
</dbReference>
<accession>A0A3A1YMI6</accession>
<keyword evidence="5 7" id="KW-0732">Signal</keyword>
<dbReference type="Pfam" id="PF01297">
    <property type="entry name" value="ZnuA"/>
    <property type="match status" value="1"/>
</dbReference>
<dbReference type="AlphaFoldDB" id="A0A3A1YMI6"/>
<dbReference type="PRINTS" id="PR00690">
    <property type="entry name" value="ADHESNFAMILY"/>
</dbReference>
<feature type="chain" id="PRO_5017322154" evidence="7">
    <location>
        <begin position="26"/>
        <end position="300"/>
    </location>
</feature>
<comment type="similarity">
    <text evidence="2 6">Belongs to the bacterial solute-binding protein 9 family.</text>
</comment>
<dbReference type="Gene3D" id="3.40.50.1980">
    <property type="entry name" value="Nitrogenase molybdenum iron protein domain"/>
    <property type="match status" value="2"/>
</dbReference>
<comment type="subcellular location">
    <subcellularLocation>
        <location evidence="1">Cell envelope</location>
    </subcellularLocation>
</comment>
<dbReference type="InterPro" id="IPR050492">
    <property type="entry name" value="Bact_metal-bind_prot9"/>
</dbReference>
<evidence type="ECO:0000313" key="9">
    <source>
        <dbReference type="Proteomes" id="UP000265916"/>
    </source>
</evidence>
<evidence type="ECO:0000256" key="4">
    <source>
        <dbReference type="ARBA" id="ARBA00022723"/>
    </source>
</evidence>
<comment type="caution">
    <text evidence="8">The sequence shown here is derived from an EMBL/GenBank/DDBJ whole genome shotgun (WGS) entry which is preliminary data.</text>
</comment>
<dbReference type="GO" id="GO:0007155">
    <property type="term" value="P:cell adhesion"/>
    <property type="evidence" value="ECO:0007669"/>
    <property type="project" value="InterPro"/>
</dbReference>
<organism evidence="8 9">
    <name type="scientific">Psittacicella hinzii</name>
    <dbReference type="NCBI Taxonomy" id="2028575"/>
    <lineage>
        <taxon>Bacteria</taxon>
        <taxon>Pseudomonadati</taxon>
        <taxon>Pseudomonadota</taxon>
        <taxon>Gammaproteobacteria</taxon>
        <taxon>Pasteurellales</taxon>
        <taxon>Psittacicellaceae</taxon>
        <taxon>Psittacicella</taxon>
    </lineage>
</organism>
<evidence type="ECO:0000256" key="2">
    <source>
        <dbReference type="ARBA" id="ARBA00011028"/>
    </source>
</evidence>
<protein>
    <submittedName>
        <fullName evidence="8">Metal ABC transporter substrate-binding protein</fullName>
    </submittedName>
</protein>
<reference evidence="8 9" key="1">
    <citation type="submission" date="2017-08" db="EMBL/GenBank/DDBJ databases">
        <title>Reclassification of Bisgaard taxon 37 and 44.</title>
        <authorList>
            <person name="Christensen H."/>
        </authorList>
    </citation>
    <scope>NUCLEOTIDE SEQUENCE [LARGE SCALE GENOMIC DNA]</scope>
    <source>
        <strain evidence="8 9">111</strain>
    </source>
</reference>
<keyword evidence="4" id="KW-0479">Metal-binding</keyword>
<dbReference type="InterPro" id="IPR006128">
    <property type="entry name" value="Lipoprotein_PsaA-like"/>
</dbReference>
<evidence type="ECO:0000256" key="6">
    <source>
        <dbReference type="RuleBase" id="RU003512"/>
    </source>
</evidence>